<dbReference type="Pfam" id="PF13426">
    <property type="entry name" value="PAS_9"/>
    <property type="match status" value="2"/>
</dbReference>
<evidence type="ECO:0000256" key="1">
    <source>
        <dbReference type="ARBA" id="ARBA00000085"/>
    </source>
</evidence>
<dbReference type="InterPro" id="IPR036890">
    <property type="entry name" value="HATPase_C_sf"/>
</dbReference>
<dbReference type="Pfam" id="PF01590">
    <property type="entry name" value="GAF"/>
    <property type="match status" value="1"/>
</dbReference>
<proteinExistence type="predicted"/>
<dbReference type="SUPFAM" id="SSF55874">
    <property type="entry name" value="ATPase domain of HSP90 chaperone/DNA topoisomerase II/histidine kinase"/>
    <property type="match status" value="1"/>
</dbReference>
<feature type="domain" description="Histidine kinase" evidence="10">
    <location>
        <begin position="829"/>
        <end position="1083"/>
    </location>
</feature>
<evidence type="ECO:0000259" key="10">
    <source>
        <dbReference type="PROSITE" id="PS50109"/>
    </source>
</evidence>
<dbReference type="PROSITE" id="PS50109">
    <property type="entry name" value="HIS_KIN"/>
    <property type="match status" value="1"/>
</dbReference>
<feature type="domain" description="PAS" evidence="11">
    <location>
        <begin position="80"/>
        <end position="117"/>
    </location>
</feature>
<keyword evidence="5" id="KW-0547">Nucleotide-binding</keyword>
<feature type="domain" description="PAC" evidence="12">
    <location>
        <begin position="266"/>
        <end position="317"/>
    </location>
</feature>
<dbReference type="InterPro" id="IPR001610">
    <property type="entry name" value="PAC"/>
</dbReference>
<keyword evidence="7" id="KW-0067">ATP-binding</keyword>
<dbReference type="NCBIfam" id="TIGR00229">
    <property type="entry name" value="sensory_box"/>
    <property type="match status" value="3"/>
</dbReference>
<dbReference type="Gene3D" id="3.30.565.10">
    <property type="entry name" value="Histidine kinase-like ATPase, C-terminal domain"/>
    <property type="match status" value="1"/>
</dbReference>
<dbReference type="InterPro" id="IPR004358">
    <property type="entry name" value="Sig_transdc_His_kin-like_C"/>
</dbReference>
<comment type="caution">
    <text evidence="13">The sequence shown here is derived from an EMBL/GenBank/DDBJ whole genome shotgun (WGS) entry which is preliminary data.</text>
</comment>
<evidence type="ECO:0000256" key="4">
    <source>
        <dbReference type="ARBA" id="ARBA00022679"/>
    </source>
</evidence>
<reference evidence="13" key="1">
    <citation type="journal article" date="2020" name="mSystems">
        <title>Genome- and Community-Level Interaction Insights into Carbon Utilization and Element Cycling Functions of Hydrothermarchaeota in Hydrothermal Sediment.</title>
        <authorList>
            <person name="Zhou Z."/>
            <person name="Liu Y."/>
            <person name="Xu W."/>
            <person name="Pan J."/>
            <person name="Luo Z.H."/>
            <person name="Li M."/>
        </authorList>
    </citation>
    <scope>NUCLEOTIDE SEQUENCE [LARGE SCALE GENOMIC DNA]</scope>
    <source>
        <strain evidence="13">SpSt-374</strain>
    </source>
</reference>
<feature type="coiled-coil region" evidence="9">
    <location>
        <begin position="435"/>
        <end position="494"/>
    </location>
</feature>
<dbReference type="InterPro" id="IPR000014">
    <property type="entry name" value="PAS"/>
</dbReference>
<dbReference type="Pfam" id="PF00989">
    <property type="entry name" value="PAS"/>
    <property type="match status" value="1"/>
</dbReference>
<feature type="domain" description="PAS" evidence="11">
    <location>
        <begin position="484"/>
        <end position="525"/>
    </location>
</feature>
<dbReference type="SUPFAM" id="SSF55781">
    <property type="entry name" value="GAF domain-like"/>
    <property type="match status" value="1"/>
</dbReference>
<feature type="coiled-coil region" evidence="9">
    <location>
        <begin position="790"/>
        <end position="820"/>
    </location>
</feature>
<sequence>MVRPAWWEHLLSLRDDCIRAQCPTVESMNDFPINRCPEAETGLANENSSLGERTAARNPVSVDNDWAQALNATAVVSETNSQGIITHVNNKFLEICGYNRSDLIGKTHKVINSGFHPPEFFRQMWQEIQTGSVWRGTLKNRRRDGSCYWADTTITPILNAEGKIVKYIGIQFDITPAKEQEEELRNSQGRLQKLAANVPGIIYEMRLGADGSISYPYISKGLATLCGLSEAELIADPGRLRGQIHQDDRPLYDNSLSASAASLTTWWWEGRLVLPSGGMKWLQLTAKPEQQPNGDIIWDGFLIDVTQQKETEDALRASKQKLALHFQQTPLAAIEWNLDFEVAEWNPAAEIIFGYSREEALGRHAAGLIVPEFAKEHVNRVWQDLLSQQGGNRSTNPNFTKDGRTVMCEWYNTPLIDHTGKAIGVASLVQDVTQRHEAQAALNQVKEDLEVTLAEQTAELRKSVAQLREEIVYREQTEEALRQAEEKYRSIFENAIMGIFQTTPTGEYLNANPALARIYGYDSPEDLIGSLNDIGGQLYVEPNRRAEFIAAIDKYDLVADFESRVYRKDGRIIWIAENARAVLSPSGEVLYYEGTVEDITKRKQVEGALRRSEERLREKALREAVLNHLTEQIRQSLDLDTILETTVQQIRDLLQIDRCYFSWYRPHRHQPSWEIVKEAKHQTLPSGIGIYPEVTVWSETSLKLEMLRIDNVAAVSDTSLREFLLAIGFQSLLSLPLQTRGGELGVLACAHCSGARPWSESEVELIRAATNQLAIAIDQAELYTQTRAAAVAAQLQAQQLSQALQELQQTQTQLIQTEKMSSLGMLVAGVAHEINNPVTFIDGNVAHATTYFQDLLSLLTLYQTYYPKPDPQIARFAEDIDFEFLMEDLPKVLASMKIGAGRIREIVLSLRNFSRLDEAQMKPVDIHEGIDNTLLILHHRLGDIQLVKNYGDLPLVECYPGQLNQVFMNILANAIDALDSHSDQGKITITTSIIHPETGENRQHHPTTLTAAISIKDNGPGMSEAVIKRLFDPFFTTKPVGKGTGLGLSISYQIIVEKHRGTLQCLSSPGAGAEFLIQIPIKPSN</sequence>
<dbReference type="EMBL" id="DSPX01000061">
    <property type="protein sequence ID" value="HGG00308.1"/>
    <property type="molecule type" value="Genomic_DNA"/>
</dbReference>
<dbReference type="GO" id="GO:0000160">
    <property type="term" value="P:phosphorelay signal transduction system"/>
    <property type="evidence" value="ECO:0007669"/>
    <property type="project" value="UniProtKB-KW"/>
</dbReference>
<dbReference type="SMART" id="SM00086">
    <property type="entry name" value="PAC"/>
    <property type="match status" value="4"/>
</dbReference>
<evidence type="ECO:0000256" key="7">
    <source>
        <dbReference type="ARBA" id="ARBA00022840"/>
    </source>
</evidence>
<dbReference type="CDD" id="cd00130">
    <property type="entry name" value="PAS"/>
    <property type="match status" value="3"/>
</dbReference>
<dbReference type="GO" id="GO:0006355">
    <property type="term" value="P:regulation of DNA-templated transcription"/>
    <property type="evidence" value="ECO:0007669"/>
    <property type="project" value="InterPro"/>
</dbReference>
<dbReference type="EC" id="2.7.13.3" evidence="2"/>
<evidence type="ECO:0000313" key="13">
    <source>
        <dbReference type="EMBL" id="HGG00308.1"/>
    </source>
</evidence>
<dbReference type="InterPro" id="IPR013767">
    <property type="entry name" value="PAS_fold"/>
</dbReference>
<dbReference type="Gene3D" id="1.10.287.130">
    <property type="match status" value="1"/>
</dbReference>
<evidence type="ECO:0000256" key="8">
    <source>
        <dbReference type="ARBA" id="ARBA00023012"/>
    </source>
</evidence>
<keyword evidence="8" id="KW-0902">Two-component regulatory system</keyword>
<feature type="domain" description="PAC" evidence="12">
    <location>
        <begin position="388"/>
        <end position="444"/>
    </location>
</feature>
<keyword evidence="9" id="KW-0175">Coiled coil</keyword>
<keyword evidence="6" id="KW-0418">Kinase</keyword>
<evidence type="ECO:0000256" key="5">
    <source>
        <dbReference type="ARBA" id="ARBA00022741"/>
    </source>
</evidence>
<dbReference type="AlphaFoldDB" id="A0A7C3ZV46"/>
<dbReference type="Pfam" id="PF08447">
    <property type="entry name" value="PAS_3"/>
    <property type="match status" value="1"/>
</dbReference>
<dbReference type="SUPFAM" id="SSF55785">
    <property type="entry name" value="PYP-like sensor domain (PAS domain)"/>
    <property type="match status" value="4"/>
</dbReference>
<dbReference type="PANTHER" id="PTHR43065:SF50">
    <property type="entry name" value="HISTIDINE KINASE"/>
    <property type="match status" value="1"/>
</dbReference>
<protein>
    <recommendedName>
        <fullName evidence="2">histidine kinase</fullName>
        <ecNumber evidence="2">2.7.13.3</ecNumber>
    </recommendedName>
</protein>
<dbReference type="InterPro" id="IPR003594">
    <property type="entry name" value="HATPase_dom"/>
</dbReference>
<evidence type="ECO:0000256" key="3">
    <source>
        <dbReference type="ARBA" id="ARBA00022553"/>
    </source>
</evidence>
<dbReference type="InterPro" id="IPR029016">
    <property type="entry name" value="GAF-like_dom_sf"/>
</dbReference>
<feature type="domain" description="PAC" evidence="12">
    <location>
        <begin position="134"/>
        <end position="186"/>
    </location>
</feature>
<evidence type="ECO:0000256" key="2">
    <source>
        <dbReference type="ARBA" id="ARBA00012438"/>
    </source>
</evidence>
<evidence type="ECO:0000256" key="9">
    <source>
        <dbReference type="SAM" id="Coils"/>
    </source>
</evidence>
<dbReference type="InterPro" id="IPR003018">
    <property type="entry name" value="GAF"/>
</dbReference>
<dbReference type="SMART" id="SM00387">
    <property type="entry name" value="HATPase_c"/>
    <property type="match status" value="1"/>
</dbReference>
<evidence type="ECO:0000259" key="12">
    <source>
        <dbReference type="PROSITE" id="PS50113"/>
    </source>
</evidence>
<organism evidence="13">
    <name type="scientific">Planktothricoides sp. SpSt-374</name>
    <dbReference type="NCBI Taxonomy" id="2282167"/>
    <lineage>
        <taxon>Bacteria</taxon>
        <taxon>Bacillati</taxon>
        <taxon>Cyanobacteriota</taxon>
        <taxon>Cyanophyceae</taxon>
        <taxon>Oscillatoriophycideae</taxon>
        <taxon>Oscillatoriales</taxon>
        <taxon>Oscillatoriaceae</taxon>
        <taxon>Planktothricoides</taxon>
    </lineage>
</organism>
<dbReference type="InterPro" id="IPR005467">
    <property type="entry name" value="His_kinase_dom"/>
</dbReference>
<dbReference type="Gene3D" id="3.30.450.40">
    <property type="match status" value="1"/>
</dbReference>
<dbReference type="Pfam" id="PF02518">
    <property type="entry name" value="HATPase_c"/>
    <property type="match status" value="1"/>
</dbReference>
<dbReference type="PROSITE" id="PS50113">
    <property type="entry name" value="PAC"/>
    <property type="match status" value="4"/>
</dbReference>
<dbReference type="SMART" id="SM00091">
    <property type="entry name" value="PAS"/>
    <property type="match status" value="3"/>
</dbReference>
<accession>A0A7C3ZV46</accession>
<keyword evidence="3" id="KW-0597">Phosphoprotein</keyword>
<dbReference type="PRINTS" id="PR00344">
    <property type="entry name" value="BCTRLSENSOR"/>
</dbReference>
<evidence type="ECO:0000256" key="6">
    <source>
        <dbReference type="ARBA" id="ARBA00022777"/>
    </source>
</evidence>
<name>A0A7C3ZV46_9CYAN</name>
<comment type="catalytic activity">
    <reaction evidence="1">
        <text>ATP + protein L-histidine = ADP + protein N-phospho-L-histidine.</text>
        <dbReference type="EC" id="2.7.13.3"/>
    </reaction>
</comment>
<keyword evidence="4" id="KW-0808">Transferase</keyword>
<dbReference type="InterPro" id="IPR035965">
    <property type="entry name" value="PAS-like_dom_sf"/>
</dbReference>
<dbReference type="PANTHER" id="PTHR43065">
    <property type="entry name" value="SENSOR HISTIDINE KINASE"/>
    <property type="match status" value="1"/>
</dbReference>
<feature type="domain" description="PAC" evidence="12">
    <location>
        <begin position="559"/>
        <end position="611"/>
    </location>
</feature>
<feature type="domain" description="PAS" evidence="11">
    <location>
        <begin position="318"/>
        <end position="389"/>
    </location>
</feature>
<dbReference type="SMART" id="SM00065">
    <property type="entry name" value="GAF"/>
    <property type="match status" value="1"/>
</dbReference>
<dbReference type="GO" id="GO:0005524">
    <property type="term" value="F:ATP binding"/>
    <property type="evidence" value="ECO:0007669"/>
    <property type="project" value="UniProtKB-KW"/>
</dbReference>
<gene>
    <name evidence="13" type="ORF">ENR15_06570</name>
</gene>
<dbReference type="GO" id="GO:0004673">
    <property type="term" value="F:protein histidine kinase activity"/>
    <property type="evidence" value="ECO:0007669"/>
    <property type="project" value="UniProtKB-EC"/>
</dbReference>
<dbReference type="PROSITE" id="PS50112">
    <property type="entry name" value="PAS"/>
    <property type="match status" value="3"/>
</dbReference>
<dbReference type="InterPro" id="IPR000700">
    <property type="entry name" value="PAS-assoc_C"/>
</dbReference>
<dbReference type="Gene3D" id="3.30.450.20">
    <property type="entry name" value="PAS domain"/>
    <property type="match status" value="4"/>
</dbReference>
<dbReference type="InterPro" id="IPR013655">
    <property type="entry name" value="PAS_fold_3"/>
</dbReference>
<evidence type="ECO:0000259" key="11">
    <source>
        <dbReference type="PROSITE" id="PS50112"/>
    </source>
</evidence>